<dbReference type="PRINTS" id="PR00139">
    <property type="entry name" value="ASNGLNASE"/>
</dbReference>
<evidence type="ECO:0000313" key="3">
    <source>
        <dbReference type="EMBL" id="MFD2485354.1"/>
    </source>
</evidence>
<evidence type="ECO:0000259" key="1">
    <source>
        <dbReference type="Pfam" id="PF00710"/>
    </source>
</evidence>
<dbReference type="InterPro" id="IPR037152">
    <property type="entry name" value="L-asparaginase_N_sf"/>
</dbReference>
<dbReference type="Pfam" id="PF17763">
    <property type="entry name" value="Asparaginase_C"/>
    <property type="match status" value="1"/>
</dbReference>
<gene>
    <name evidence="3" type="ORF">ACFSUT_34140</name>
</gene>
<dbReference type="CDD" id="cd08963">
    <property type="entry name" value="L-asparaginase_I"/>
    <property type="match status" value="1"/>
</dbReference>
<dbReference type="Gene3D" id="3.40.50.1170">
    <property type="entry name" value="L-asparaginase, N-terminal domain"/>
    <property type="match status" value="1"/>
</dbReference>
<dbReference type="InterPro" id="IPR041725">
    <property type="entry name" value="L-asparaginase_I"/>
</dbReference>
<dbReference type="RefSeq" id="WP_344278790.1">
    <property type="nucleotide sequence ID" value="NZ_BAAAHV010000015.1"/>
</dbReference>
<dbReference type="InterPro" id="IPR040919">
    <property type="entry name" value="Asparaginase_C"/>
</dbReference>
<dbReference type="PIRSF" id="PIRSF500176">
    <property type="entry name" value="L_ASNase"/>
    <property type="match status" value="1"/>
</dbReference>
<dbReference type="InterPro" id="IPR027474">
    <property type="entry name" value="L-asparaginase_N"/>
</dbReference>
<proteinExistence type="predicted"/>
<comment type="caution">
    <text evidence="3">The sequence shown here is derived from an EMBL/GenBank/DDBJ whole genome shotgun (WGS) entry which is preliminary data.</text>
</comment>
<dbReference type="PROSITE" id="PS51732">
    <property type="entry name" value="ASN_GLN_ASE_3"/>
    <property type="match status" value="1"/>
</dbReference>
<accession>A0ABW5I857</accession>
<feature type="domain" description="L-asparaginase N-terminal" evidence="1">
    <location>
        <begin position="6"/>
        <end position="176"/>
    </location>
</feature>
<organism evidence="3 4">
    <name type="scientific">Amycolatopsis albidoflavus</name>
    <dbReference type="NCBI Taxonomy" id="102226"/>
    <lineage>
        <taxon>Bacteria</taxon>
        <taxon>Bacillati</taxon>
        <taxon>Actinomycetota</taxon>
        <taxon>Actinomycetes</taxon>
        <taxon>Pseudonocardiales</taxon>
        <taxon>Pseudonocardiaceae</taxon>
        <taxon>Amycolatopsis</taxon>
    </lineage>
</organism>
<dbReference type="EMBL" id="JBHUKQ010000016">
    <property type="protein sequence ID" value="MFD2485354.1"/>
    <property type="molecule type" value="Genomic_DNA"/>
</dbReference>
<dbReference type="PANTHER" id="PTHR11707">
    <property type="entry name" value="L-ASPARAGINASE"/>
    <property type="match status" value="1"/>
</dbReference>
<dbReference type="SUPFAM" id="SSF53774">
    <property type="entry name" value="Glutaminase/Asparaginase"/>
    <property type="match status" value="1"/>
</dbReference>
<protein>
    <submittedName>
        <fullName evidence="3">Asparaginase</fullName>
    </submittedName>
</protein>
<evidence type="ECO:0000259" key="2">
    <source>
        <dbReference type="Pfam" id="PF17763"/>
    </source>
</evidence>
<dbReference type="PIRSF" id="PIRSF001220">
    <property type="entry name" value="L-ASNase_gatD"/>
    <property type="match status" value="1"/>
</dbReference>
<dbReference type="SFLD" id="SFLDS00057">
    <property type="entry name" value="Glutaminase/Asparaginase"/>
    <property type="match status" value="1"/>
</dbReference>
<dbReference type="Pfam" id="PF00710">
    <property type="entry name" value="Asparaginase"/>
    <property type="match status" value="1"/>
</dbReference>
<dbReference type="PANTHER" id="PTHR11707:SF28">
    <property type="entry name" value="60 KDA LYSOPHOSPHOLIPASE"/>
    <property type="match status" value="1"/>
</dbReference>
<dbReference type="Proteomes" id="UP001597542">
    <property type="component" value="Unassembled WGS sequence"/>
</dbReference>
<dbReference type="Gene3D" id="3.40.50.40">
    <property type="match status" value="1"/>
</dbReference>
<dbReference type="InterPro" id="IPR006034">
    <property type="entry name" value="Asparaginase/glutaminase-like"/>
</dbReference>
<evidence type="ECO:0000313" key="4">
    <source>
        <dbReference type="Proteomes" id="UP001597542"/>
    </source>
</evidence>
<dbReference type="InterPro" id="IPR036152">
    <property type="entry name" value="Asp/glu_Ase-like_sf"/>
</dbReference>
<name>A0ABW5I857_9PSEU</name>
<reference evidence="4" key="1">
    <citation type="journal article" date="2019" name="Int. J. Syst. Evol. Microbiol.">
        <title>The Global Catalogue of Microorganisms (GCM) 10K type strain sequencing project: providing services to taxonomists for standard genome sequencing and annotation.</title>
        <authorList>
            <consortium name="The Broad Institute Genomics Platform"/>
            <consortium name="The Broad Institute Genome Sequencing Center for Infectious Disease"/>
            <person name="Wu L."/>
            <person name="Ma J."/>
        </authorList>
    </citation>
    <scope>NUCLEOTIDE SEQUENCE [LARGE SCALE GENOMIC DNA]</scope>
    <source>
        <strain evidence="4">CGMCC 4.7638</strain>
    </source>
</reference>
<keyword evidence="4" id="KW-1185">Reference proteome</keyword>
<sequence>MPTPARILFICTGGTIAMVAGPDGFDTGGDVRAEVSAVLALRGGPAEIDFIEFDLVDSSNITPEHWQLMADQLWAHHDRFDGFVVLHGTNTLAHSASAVSYALAGFGKPVVFTGSQIPFGIPGSDAPDNVQGAFEAASSGAAAGVTVYFDGDLMPGVRATKISAIDMHGFVSPHADVVDWNGSLEGMTRSPAGEGWVNPRPYGRHDVAVITAAPGMSAERFRAMTDPAPDAVIYRAYGAGEGPSDEAGLEEAINALTGNGIPVVVVSQCVIAHIDFAKYAAAGFLRRAGALGAEDMTFEAAYSKLHFLLSQEIDRADLGKWFLTNIAGELTPAA</sequence>
<dbReference type="SMART" id="SM00870">
    <property type="entry name" value="Asparaginase"/>
    <property type="match status" value="1"/>
</dbReference>
<feature type="domain" description="Asparaginase/glutaminase C-terminal" evidence="2">
    <location>
        <begin position="206"/>
        <end position="322"/>
    </location>
</feature>
<dbReference type="InterPro" id="IPR027473">
    <property type="entry name" value="L-asparaginase_C"/>
</dbReference>